<feature type="transmembrane region" description="Helical" evidence="7">
    <location>
        <begin position="12"/>
        <end position="30"/>
    </location>
</feature>
<protein>
    <recommendedName>
        <fullName evidence="10">PQ-loop-domain-containing protein</fullName>
    </recommendedName>
</protein>
<evidence type="ECO:0008006" key="10">
    <source>
        <dbReference type="Google" id="ProtNLM"/>
    </source>
</evidence>
<comment type="catalytic activity">
    <reaction evidence="6">
        <text>L-histidine(out) + L-arginine(in) = L-histidine(in) + L-arginine(out)</text>
        <dbReference type="Rhea" id="RHEA:71063"/>
        <dbReference type="ChEBI" id="CHEBI:32682"/>
        <dbReference type="ChEBI" id="CHEBI:57595"/>
    </reaction>
</comment>
<comment type="subcellular location">
    <subcellularLocation>
        <location evidence="1">Membrane</location>
        <topology evidence="1">Multi-pass membrane protein</topology>
    </subcellularLocation>
</comment>
<keyword evidence="3 7" id="KW-1133">Transmembrane helix</keyword>
<accession>A0A8H3YG58</accession>
<sequence>MTEITLQDASGIAGWISIACWIIVYTPQIWENYQLKSGEGLSVAFVVLWLVGDLTNLAGGAMAHLLPTMIILAIYYTLCDVILLFQIYYYRHSHTAVVVVGTERTPWEWKSQVLGYSSMALYIGSRIPQIAHNAKTRCEGLSLSLFFFSISGNLTYVASILLKSVERSYVIANISWLIGSGGTVFLDLIVLGQFIYYNSQNKAGDEYMDDSDSSDE</sequence>
<evidence type="ECO:0000256" key="3">
    <source>
        <dbReference type="ARBA" id="ARBA00022989"/>
    </source>
</evidence>
<dbReference type="AlphaFoldDB" id="A0A8H3YG58"/>
<keyword evidence="9" id="KW-1185">Reference proteome</keyword>
<dbReference type="InterPro" id="IPR006603">
    <property type="entry name" value="PQ-loop_rpt"/>
</dbReference>
<dbReference type="Proteomes" id="UP000620104">
    <property type="component" value="Unassembled WGS sequence"/>
</dbReference>
<evidence type="ECO:0000256" key="4">
    <source>
        <dbReference type="ARBA" id="ARBA00023136"/>
    </source>
</evidence>
<dbReference type="PANTHER" id="PTHR16201">
    <property type="entry name" value="SEVEN TRANSMEMBRANE PROTEIN 1-RELATED"/>
    <property type="match status" value="1"/>
</dbReference>
<evidence type="ECO:0000256" key="1">
    <source>
        <dbReference type="ARBA" id="ARBA00004141"/>
    </source>
</evidence>
<dbReference type="Pfam" id="PF04193">
    <property type="entry name" value="PQ-loop"/>
    <property type="match status" value="2"/>
</dbReference>
<reference evidence="8" key="1">
    <citation type="submission" date="2020-07" db="EMBL/GenBank/DDBJ databases">
        <title>Draft Genome Sequence of a Deep-Sea Yeast, Naganishia (Cryptococcus) liquefaciens strain N6.</title>
        <authorList>
            <person name="Han Y.W."/>
            <person name="Kajitani R."/>
            <person name="Morimoto H."/>
            <person name="Parhat M."/>
            <person name="Tsubouchi H."/>
            <person name="Bakenova O."/>
            <person name="Ogata M."/>
            <person name="Argunhan B."/>
            <person name="Aoki R."/>
            <person name="Kajiwara S."/>
            <person name="Itoh T."/>
            <person name="Iwasaki H."/>
        </authorList>
    </citation>
    <scope>NUCLEOTIDE SEQUENCE</scope>
    <source>
        <strain evidence="8">N6</strain>
    </source>
</reference>
<feature type="transmembrane region" description="Helical" evidence="7">
    <location>
        <begin position="174"/>
        <end position="197"/>
    </location>
</feature>
<dbReference type="GO" id="GO:0098852">
    <property type="term" value="C:lytic vacuole membrane"/>
    <property type="evidence" value="ECO:0007669"/>
    <property type="project" value="UniProtKB-ARBA"/>
</dbReference>
<dbReference type="OrthoDB" id="8048523at2759"/>
<comment type="similarity">
    <text evidence="5">Belongs to the laat-1 family.</text>
</comment>
<dbReference type="InterPro" id="IPR051415">
    <property type="entry name" value="LAAT-1"/>
</dbReference>
<evidence type="ECO:0000256" key="2">
    <source>
        <dbReference type="ARBA" id="ARBA00022692"/>
    </source>
</evidence>
<dbReference type="FunFam" id="1.20.1280.290:FF:000012">
    <property type="entry name" value="Vacuolar membrane PQ loop repeat protein"/>
    <property type="match status" value="1"/>
</dbReference>
<name>A0A8H3YG58_9TREE</name>
<organism evidence="8 9">
    <name type="scientific">Naganishia liquefaciens</name>
    <dbReference type="NCBI Taxonomy" id="104408"/>
    <lineage>
        <taxon>Eukaryota</taxon>
        <taxon>Fungi</taxon>
        <taxon>Dikarya</taxon>
        <taxon>Basidiomycota</taxon>
        <taxon>Agaricomycotina</taxon>
        <taxon>Tremellomycetes</taxon>
        <taxon>Filobasidiales</taxon>
        <taxon>Filobasidiaceae</taxon>
        <taxon>Naganishia</taxon>
    </lineage>
</organism>
<evidence type="ECO:0000313" key="9">
    <source>
        <dbReference type="Proteomes" id="UP000620104"/>
    </source>
</evidence>
<keyword evidence="2 7" id="KW-0812">Transmembrane</keyword>
<evidence type="ECO:0000256" key="7">
    <source>
        <dbReference type="SAM" id="Phobius"/>
    </source>
</evidence>
<dbReference type="GO" id="GO:0034486">
    <property type="term" value="P:vacuolar transmembrane transport"/>
    <property type="evidence" value="ECO:0007669"/>
    <property type="project" value="UniProtKB-ARBA"/>
</dbReference>
<feature type="transmembrane region" description="Helical" evidence="7">
    <location>
        <begin position="70"/>
        <end position="89"/>
    </location>
</feature>
<evidence type="ECO:0000256" key="6">
    <source>
        <dbReference type="ARBA" id="ARBA00050768"/>
    </source>
</evidence>
<proteinExistence type="inferred from homology"/>
<dbReference type="GO" id="GO:0015174">
    <property type="term" value="F:basic amino acid transmembrane transporter activity"/>
    <property type="evidence" value="ECO:0007669"/>
    <property type="project" value="UniProtKB-ARBA"/>
</dbReference>
<keyword evidence="4 7" id="KW-0472">Membrane</keyword>
<dbReference type="FunFam" id="1.20.1280.290:FF:000009">
    <property type="entry name" value="PQ loop repeat family protein"/>
    <property type="match status" value="1"/>
</dbReference>
<evidence type="ECO:0000313" key="8">
    <source>
        <dbReference type="EMBL" id="GHJ87953.1"/>
    </source>
</evidence>
<dbReference type="PANTHER" id="PTHR16201:SF44">
    <property type="entry name" value="SEVEN TRANSMEMBRANE PROTEIN 1"/>
    <property type="match status" value="1"/>
</dbReference>
<comment type="caution">
    <text evidence="8">The sequence shown here is derived from an EMBL/GenBank/DDBJ whole genome shotgun (WGS) entry which is preliminary data.</text>
</comment>
<dbReference type="Gene3D" id="1.20.1280.290">
    <property type="match status" value="2"/>
</dbReference>
<gene>
    <name evidence="8" type="ORF">NliqN6_4355</name>
</gene>
<dbReference type="SMART" id="SM00679">
    <property type="entry name" value="CTNS"/>
    <property type="match status" value="2"/>
</dbReference>
<evidence type="ECO:0000256" key="5">
    <source>
        <dbReference type="ARBA" id="ARBA00038039"/>
    </source>
</evidence>
<feature type="transmembrane region" description="Helical" evidence="7">
    <location>
        <begin position="140"/>
        <end position="162"/>
    </location>
</feature>
<dbReference type="EMBL" id="BLZA01000023">
    <property type="protein sequence ID" value="GHJ87953.1"/>
    <property type="molecule type" value="Genomic_DNA"/>
</dbReference>
<feature type="transmembrane region" description="Helical" evidence="7">
    <location>
        <begin position="42"/>
        <end position="63"/>
    </location>
</feature>